<keyword evidence="1" id="KW-0808">Transferase</keyword>
<dbReference type="RefSeq" id="WP_320003158.1">
    <property type="nucleotide sequence ID" value="NZ_JAUHJS010000002.1"/>
</dbReference>
<name>A0ABT8F3Q4_9BACT</name>
<evidence type="ECO:0000313" key="3">
    <source>
        <dbReference type="EMBL" id="MDN4164631.1"/>
    </source>
</evidence>
<protein>
    <submittedName>
        <fullName evidence="3">Glycosyltransferase family 1 protein</fullName>
    </submittedName>
</protein>
<evidence type="ECO:0000256" key="1">
    <source>
        <dbReference type="ARBA" id="ARBA00022679"/>
    </source>
</evidence>
<dbReference type="PANTHER" id="PTHR46401:SF2">
    <property type="entry name" value="GLYCOSYLTRANSFERASE WBBK-RELATED"/>
    <property type="match status" value="1"/>
</dbReference>
<dbReference type="EMBL" id="JAUHJS010000002">
    <property type="protein sequence ID" value="MDN4164631.1"/>
    <property type="molecule type" value="Genomic_DNA"/>
</dbReference>
<dbReference type="Gene3D" id="3.40.50.2000">
    <property type="entry name" value="Glycogen Phosphorylase B"/>
    <property type="match status" value="2"/>
</dbReference>
<keyword evidence="4" id="KW-1185">Reference proteome</keyword>
<sequence>MKVESRNILINALSAQDGGGVTYVRNLLEFISRNNRQERYYVIVDKSNKLKFDTFNQDNITLVEAHYSNNFLARYLWELIHIKSLIKTNRITHYYCPGGIISPFKISDVVNITAFRNMMPFYQLGFEKYTLMERFRLKLLQKLFIISFKSADKLVFISNYAQNIIRDYIPDINNKSVVIPHGVNEIFRLPTKEASFVDYNLPDNYVLYVSTVTVYKHQAELIEAIYLKKSNGESFNPVVLVGSIGSQFGKNVLKKIATYGLEKDVIYLGKVAYNDLPNLYRNARSVIFASSCENCPNILLESMSMRKLIFCSKFMPMPEFGKQSVIYFNPTIVDEFVRILTLEYDFNSFEKIEFENMAYEQSLQYQFTTSLKDTLAFILE</sequence>
<dbReference type="PANTHER" id="PTHR46401">
    <property type="entry name" value="GLYCOSYLTRANSFERASE WBBK-RELATED"/>
    <property type="match status" value="1"/>
</dbReference>
<dbReference type="Pfam" id="PF00534">
    <property type="entry name" value="Glycos_transf_1"/>
    <property type="match status" value="1"/>
</dbReference>
<dbReference type="Proteomes" id="UP001168552">
    <property type="component" value="Unassembled WGS sequence"/>
</dbReference>
<reference evidence="3" key="1">
    <citation type="submission" date="2023-06" db="EMBL/GenBank/DDBJ databases">
        <title>Cytophagales bacterium Strain LB-30, isolated from soil.</title>
        <authorList>
            <person name="Liu B."/>
        </authorList>
    </citation>
    <scope>NUCLEOTIDE SEQUENCE</scope>
    <source>
        <strain evidence="3">LB-30</strain>
    </source>
</reference>
<feature type="domain" description="Glycosyl transferase family 1" evidence="2">
    <location>
        <begin position="202"/>
        <end position="320"/>
    </location>
</feature>
<dbReference type="SUPFAM" id="SSF53756">
    <property type="entry name" value="UDP-Glycosyltransferase/glycogen phosphorylase"/>
    <property type="match status" value="1"/>
</dbReference>
<comment type="caution">
    <text evidence="3">The sequence shown here is derived from an EMBL/GenBank/DDBJ whole genome shotgun (WGS) entry which is preliminary data.</text>
</comment>
<organism evidence="3 4">
    <name type="scientific">Shiella aurantiaca</name>
    <dbReference type="NCBI Taxonomy" id="3058365"/>
    <lineage>
        <taxon>Bacteria</taxon>
        <taxon>Pseudomonadati</taxon>
        <taxon>Bacteroidota</taxon>
        <taxon>Cytophagia</taxon>
        <taxon>Cytophagales</taxon>
        <taxon>Shiellaceae</taxon>
        <taxon>Shiella</taxon>
    </lineage>
</organism>
<evidence type="ECO:0000259" key="2">
    <source>
        <dbReference type="Pfam" id="PF00534"/>
    </source>
</evidence>
<gene>
    <name evidence="3" type="ORF">QWY31_03905</name>
</gene>
<dbReference type="InterPro" id="IPR001296">
    <property type="entry name" value="Glyco_trans_1"/>
</dbReference>
<evidence type="ECO:0000313" key="4">
    <source>
        <dbReference type="Proteomes" id="UP001168552"/>
    </source>
</evidence>
<proteinExistence type="predicted"/>
<accession>A0ABT8F3Q4</accession>
<dbReference type="CDD" id="cd03809">
    <property type="entry name" value="GT4_MtfB-like"/>
    <property type="match status" value="1"/>
</dbReference>